<reference evidence="3 4" key="1">
    <citation type="submission" date="2018-10" db="EMBL/GenBank/DDBJ databases">
        <title>Rhizobium etli, R. leguminosarum and a new Rhizobium genospecies from Phaseolus dumosus.</title>
        <authorList>
            <person name="Ramirez-Puebla S.T."/>
            <person name="Rogel-Hernandez M.A."/>
            <person name="Guerrero G."/>
            <person name="Ormeno-Orrillo E."/>
            <person name="Martinez-Romero J.C."/>
            <person name="Negrete-Yankelevich S."/>
            <person name="Martinez-Romero E."/>
        </authorList>
    </citation>
    <scope>NUCLEOTIDE SEQUENCE [LARGE SCALE GENOMIC DNA]</scope>
    <source>
        <strain evidence="3 4">CCGE525</strain>
    </source>
</reference>
<evidence type="ECO:0000313" key="3">
    <source>
        <dbReference type="EMBL" id="AYG60439.1"/>
    </source>
</evidence>
<proteinExistence type="predicted"/>
<dbReference type="AlphaFoldDB" id="A0A387FPH4"/>
<accession>A0A387FPH4</accession>
<feature type="region of interest" description="Disordered" evidence="1">
    <location>
        <begin position="77"/>
        <end position="111"/>
    </location>
</feature>
<feature type="transmembrane region" description="Helical" evidence="2">
    <location>
        <begin position="53"/>
        <end position="71"/>
    </location>
</feature>
<keyword evidence="2" id="KW-1133">Transmembrane helix</keyword>
<gene>
    <name evidence="3" type="ORF">CCGE525_17705</name>
</gene>
<evidence type="ECO:0000313" key="4">
    <source>
        <dbReference type="Proteomes" id="UP000282195"/>
    </source>
</evidence>
<dbReference type="EMBL" id="CP032694">
    <property type="protein sequence ID" value="AYG60439.1"/>
    <property type="molecule type" value="Genomic_DNA"/>
</dbReference>
<dbReference type="OrthoDB" id="6934123at2"/>
<organism evidence="3 4">
    <name type="scientific">Rhizobium jaguaris</name>
    <dbReference type="NCBI Taxonomy" id="1312183"/>
    <lineage>
        <taxon>Bacteria</taxon>
        <taxon>Pseudomonadati</taxon>
        <taxon>Pseudomonadota</taxon>
        <taxon>Alphaproteobacteria</taxon>
        <taxon>Hyphomicrobiales</taxon>
        <taxon>Rhizobiaceae</taxon>
        <taxon>Rhizobium/Agrobacterium group</taxon>
        <taxon>Rhizobium</taxon>
    </lineage>
</organism>
<feature type="compositionally biased region" description="Polar residues" evidence="1">
    <location>
        <begin position="77"/>
        <end position="88"/>
    </location>
</feature>
<dbReference type="Proteomes" id="UP000282195">
    <property type="component" value="Chromosome"/>
</dbReference>
<keyword evidence="2" id="KW-0472">Membrane</keyword>
<evidence type="ECO:0000256" key="2">
    <source>
        <dbReference type="SAM" id="Phobius"/>
    </source>
</evidence>
<protein>
    <submittedName>
        <fullName evidence="3">Uncharacterized protein</fullName>
    </submittedName>
</protein>
<keyword evidence="4" id="KW-1185">Reference proteome</keyword>
<evidence type="ECO:0000256" key="1">
    <source>
        <dbReference type="SAM" id="MobiDB-lite"/>
    </source>
</evidence>
<sequence length="529" mass="56834">MRVFSLPLRLRAELGVLGEDDLNTLYAFISVLSLAVAGVSLLSILGRRLRRRAALALGASVVAFFVSISLFTPDQPANATQVETTTPKAETLARPDMPALPVKDEPPPRPVDGSPGIARICLADKDVHLKAQDEIIIPATTVFEDDGPNLGKPEDPSTWHYEVKEGFQFPAQLLTLTAVSLQKSKPCAEAKVQMLTGVGGTETTKRALDKHIFVIDDVLDYPIPTARPPVEIGKLIDDISVEAMLTTDVTQSVVRPKPDLFNDEVNAAKCLAGAKKLAAYLGGGTGQQRSMNIEIGHVGAATTVTYGCPFGPKQKPDFAVYWEGKARPPSDIAALIAKGGEFVTGATRAEIMTETSACVTDALKSSAAELADREVRGVKIECQAFTRDGGGGSVTIYRRFGADPAHPEISDNAAAAADQVSRELKIEGDRKAVEALRFAEWYQDPTIPQNVKVFSMMAARVLSLQQRCPSSKPHEDQIAKWAADAGVKWSDIAPGGRYASLMTKMLAEMQSGTTKESIAEACEAIKKYD</sequence>
<feature type="transmembrane region" description="Helical" evidence="2">
    <location>
        <begin position="25"/>
        <end position="46"/>
    </location>
</feature>
<keyword evidence="2" id="KW-0812">Transmembrane</keyword>
<dbReference type="KEGG" id="rjg:CCGE525_17705"/>
<name>A0A387FPH4_9HYPH</name>